<sequence>MAFAVQQSPQSLVTTYLEMTSRTDFAPSFVQYADVRVEALQSPDVDFYRFLYQSVGEKWCWRDRLLISRDELASILQAPSTHVYVLYVKGTPAGYVELCAQGESVEVAYFGLREPFFGRGLGKHLLSYGIQQAWMLGARRVWLHTCNLDGPHALANYQKRGFKVFKQVAEPMPERYM</sequence>
<keyword evidence="5" id="KW-1185">Reference proteome</keyword>
<organism evidence="4 5">
    <name type="scientific">Phototrophicus methaneseepsis</name>
    <dbReference type="NCBI Taxonomy" id="2710758"/>
    <lineage>
        <taxon>Bacteria</taxon>
        <taxon>Bacillati</taxon>
        <taxon>Chloroflexota</taxon>
        <taxon>Candidatus Thermofontia</taxon>
        <taxon>Phototrophicales</taxon>
        <taxon>Phototrophicaceae</taxon>
        <taxon>Phototrophicus</taxon>
    </lineage>
</organism>
<dbReference type="PANTHER" id="PTHR43800">
    <property type="entry name" value="PEPTIDYL-LYSINE N-ACETYLTRANSFERASE YJAB"/>
    <property type="match status" value="1"/>
</dbReference>
<dbReference type="InterPro" id="IPR016181">
    <property type="entry name" value="Acyl_CoA_acyltransferase"/>
</dbReference>
<dbReference type="Gene3D" id="3.40.630.30">
    <property type="match status" value="1"/>
</dbReference>
<dbReference type="EMBL" id="CP062983">
    <property type="protein sequence ID" value="QPC85072.1"/>
    <property type="molecule type" value="Genomic_DNA"/>
</dbReference>
<dbReference type="CDD" id="cd04301">
    <property type="entry name" value="NAT_SF"/>
    <property type="match status" value="1"/>
</dbReference>
<evidence type="ECO:0000256" key="1">
    <source>
        <dbReference type="ARBA" id="ARBA00022679"/>
    </source>
</evidence>
<proteinExistence type="predicted"/>
<dbReference type="KEGG" id="pmet:G4Y79_12105"/>
<dbReference type="SUPFAM" id="SSF55729">
    <property type="entry name" value="Acyl-CoA N-acyltransferases (Nat)"/>
    <property type="match status" value="1"/>
</dbReference>
<dbReference type="PANTHER" id="PTHR43800:SF1">
    <property type="entry name" value="PEPTIDYL-LYSINE N-ACETYLTRANSFERASE YJAB"/>
    <property type="match status" value="1"/>
</dbReference>
<gene>
    <name evidence="4" type="ORF">G4Y79_12105</name>
</gene>
<dbReference type="Proteomes" id="UP000594468">
    <property type="component" value="Chromosome"/>
</dbReference>
<protein>
    <submittedName>
        <fullName evidence="4">GNAT family N-acetyltransferase</fullName>
    </submittedName>
</protein>
<keyword evidence="2" id="KW-0012">Acyltransferase</keyword>
<evidence type="ECO:0000313" key="4">
    <source>
        <dbReference type="EMBL" id="QPC85072.1"/>
    </source>
</evidence>
<dbReference type="AlphaFoldDB" id="A0A7S8EDP5"/>
<name>A0A7S8EDP5_9CHLR</name>
<dbReference type="Pfam" id="PF00583">
    <property type="entry name" value="Acetyltransf_1"/>
    <property type="match status" value="1"/>
</dbReference>
<reference evidence="4 5" key="1">
    <citation type="submission" date="2020-02" db="EMBL/GenBank/DDBJ databases">
        <authorList>
            <person name="Zheng R.K."/>
            <person name="Sun C.M."/>
        </authorList>
    </citation>
    <scope>NUCLEOTIDE SEQUENCE [LARGE SCALE GENOMIC DNA]</scope>
    <source>
        <strain evidence="5">rifampicinis</strain>
    </source>
</reference>
<feature type="domain" description="N-acetyltransferase" evidence="3">
    <location>
        <begin position="35"/>
        <end position="177"/>
    </location>
</feature>
<evidence type="ECO:0000256" key="2">
    <source>
        <dbReference type="ARBA" id="ARBA00023315"/>
    </source>
</evidence>
<dbReference type="GO" id="GO:0016747">
    <property type="term" value="F:acyltransferase activity, transferring groups other than amino-acyl groups"/>
    <property type="evidence" value="ECO:0007669"/>
    <property type="project" value="InterPro"/>
</dbReference>
<dbReference type="InterPro" id="IPR000182">
    <property type="entry name" value="GNAT_dom"/>
</dbReference>
<evidence type="ECO:0000313" key="5">
    <source>
        <dbReference type="Proteomes" id="UP000594468"/>
    </source>
</evidence>
<evidence type="ECO:0000259" key="3">
    <source>
        <dbReference type="PROSITE" id="PS51186"/>
    </source>
</evidence>
<dbReference type="PROSITE" id="PS51186">
    <property type="entry name" value="GNAT"/>
    <property type="match status" value="1"/>
</dbReference>
<keyword evidence="1 4" id="KW-0808">Transferase</keyword>
<accession>A0A7S8EDP5</accession>
<dbReference type="RefSeq" id="WP_195173135.1">
    <property type="nucleotide sequence ID" value="NZ_CP062983.1"/>
</dbReference>